<keyword evidence="2 4" id="KW-0328">Glycosyltransferase</keyword>
<dbReference type="SUPFAM" id="SSF53756">
    <property type="entry name" value="UDP-Glycosyltransferase/glycogen phosphorylase"/>
    <property type="match status" value="1"/>
</dbReference>
<evidence type="ECO:0000256" key="3">
    <source>
        <dbReference type="ARBA" id="ARBA00022679"/>
    </source>
</evidence>
<organism evidence="6 7">
    <name type="scientific">Dendrobium catenatum</name>
    <dbReference type="NCBI Taxonomy" id="906689"/>
    <lineage>
        <taxon>Eukaryota</taxon>
        <taxon>Viridiplantae</taxon>
        <taxon>Streptophyta</taxon>
        <taxon>Embryophyta</taxon>
        <taxon>Tracheophyta</taxon>
        <taxon>Spermatophyta</taxon>
        <taxon>Magnoliopsida</taxon>
        <taxon>Liliopsida</taxon>
        <taxon>Asparagales</taxon>
        <taxon>Orchidaceae</taxon>
        <taxon>Epidendroideae</taxon>
        <taxon>Malaxideae</taxon>
        <taxon>Dendrobiinae</taxon>
        <taxon>Dendrobium</taxon>
    </lineage>
</organism>
<dbReference type="FunFam" id="3.40.50.2000:FF:000051">
    <property type="entry name" value="Glycosyltransferase"/>
    <property type="match status" value="1"/>
</dbReference>
<dbReference type="AlphaFoldDB" id="A0A2I0WHS8"/>
<dbReference type="FunFam" id="3.40.50.2000:FF:000054">
    <property type="entry name" value="Glycosyltransferase"/>
    <property type="match status" value="1"/>
</dbReference>
<dbReference type="Pfam" id="PF00201">
    <property type="entry name" value="UDPGT"/>
    <property type="match status" value="1"/>
</dbReference>
<keyword evidence="7" id="KW-1185">Reference proteome</keyword>
<sequence>MDAAGSRRLHLAILPTPGMGHLFPLAELSKLLVQRHNFTVTFITFAVADNKATQTFLSTLPSSITSISLPSVPLDDVPSDATIETRMSIVSIRSLPALRSVLLDLQSSTNLVAFLADFFATDGFQIARDLGILYYMFIPTNLQFLTLMLQLPALDAAVTGPYQDLKEPIKLPGCVPIPGPEIVTPLLDRSNDAYKWMLHHAALYRQAQGILVNSFSAIEPGAAKLLTEEQEGRPPVYPVGPMIKASSASGASPCLKWLDEQPQGSVLFVSFGSGGTLTKRQLKELALGLEASKQRFLLVLRSPSDEDSSSTYFTAQTKENPLVYLPEGFLERTQGVGFVVPSWAPQIEVLAHSSTGGFLSHCGWNSTLESVTHGVPMIAWPLFAEQAMNAVMLVEAVKIAIRPKKGDDGLIDSEEISRVVKELMEGEEGKVLRNRVKELKEATAVAVAEGGSSYKALNEVADKWKSFAL</sequence>
<dbReference type="OrthoDB" id="5835829at2759"/>
<evidence type="ECO:0000313" key="6">
    <source>
        <dbReference type="EMBL" id="PKU75219.1"/>
    </source>
</evidence>
<gene>
    <name evidence="6" type="primary">AS</name>
    <name evidence="6" type="ORF">MA16_Dca015741</name>
</gene>
<dbReference type="InterPro" id="IPR002213">
    <property type="entry name" value="UDP_glucos_trans"/>
</dbReference>
<dbReference type="EMBL" id="KZ502628">
    <property type="protein sequence ID" value="PKU75219.1"/>
    <property type="molecule type" value="Genomic_DNA"/>
</dbReference>
<proteinExistence type="inferred from homology"/>
<dbReference type="Proteomes" id="UP000233837">
    <property type="component" value="Unassembled WGS sequence"/>
</dbReference>
<dbReference type="PANTHER" id="PTHR48046">
    <property type="entry name" value="UDP-GLYCOSYLTRANSFERASE 72E1"/>
    <property type="match status" value="1"/>
</dbReference>
<comment type="similarity">
    <text evidence="1 4">Belongs to the UDP-glycosyltransferase family.</text>
</comment>
<dbReference type="Gene3D" id="3.40.50.2000">
    <property type="entry name" value="Glycogen Phosphorylase B"/>
    <property type="match status" value="2"/>
</dbReference>
<evidence type="ECO:0000256" key="1">
    <source>
        <dbReference type="ARBA" id="ARBA00009995"/>
    </source>
</evidence>
<evidence type="ECO:0000256" key="2">
    <source>
        <dbReference type="ARBA" id="ARBA00022676"/>
    </source>
</evidence>
<keyword evidence="3 4" id="KW-0808">Transferase</keyword>
<evidence type="ECO:0000313" key="7">
    <source>
        <dbReference type="Proteomes" id="UP000233837"/>
    </source>
</evidence>
<reference evidence="6 7" key="1">
    <citation type="journal article" date="2016" name="Sci. Rep.">
        <title>The Dendrobium catenatum Lindl. genome sequence provides insights into polysaccharide synthase, floral development and adaptive evolution.</title>
        <authorList>
            <person name="Zhang G.Q."/>
            <person name="Xu Q."/>
            <person name="Bian C."/>
            <person name="Tsai W.C."/>
            <person name="Yeh C.M."/>
            <person name="Liu K.W."/>
            <person name="Yoshida K."/>
            <person name="Zhang L.S."/>
            <person name="Chang S.B."/>
            <person name="Chen F."/>
            <person name="Shi Y."/>
            <person name="Su Y.Y."/>
            <person name="Zhang Y.Q."/>
            <person name="Chen L.J."/>
            <person name="Yin Y."/>
            <person name="Lin M."/>
            <person name="Huang H."/>
            <person name="Deng H."/>
            <person name="Wang Z.W."/>
            <person name="Zhu S.L."/>
            <person name="Zhao X."/>
            <person name="Deng C."/>
            <person name="Niu S.C."/>
            <person name="Huang J."/>
            <person name="Wang M."/>
            <person name="Liu G.H."/>
            <person name="Yang H.J."/>
            <person name="Xiao X.J."/>
            <person name="Hsiao Y.Y."/>
            <person name="Wu W.L."/>
            <person name="Chen Y.Y."/>
            <person name="Mitsuda N."/>
            <person name="Ohme-Takagi M."/>
            <person name="Luo Y.B."/>
            <person name="Van de Peer Y."/>
            <person name="Liu Z.J."/>
        </authorList>
    </citation>
    <scope>NUCLEOTIDE SEQUENCE [LARGE SCALE GENOMIC DNA]</scope>
    <source>
        <tissue evidence="6">The whole plant</tissue>
    </source>
</reference>
<evidence type="ECO:0000256" key="5">
    <source>
        <dbReference type="RuleBase" id="RU362057"/>
    </source>
</evidence>
<dbReference type="PANTHER" id="PTHR48046:SF6">
    <property type="entry name" value="GLYCOSYLTRANSFERASE"/>
    <property type="match status" value="1"/>
</dbReference>
<protein>
    <recommendedName>
        <fullName evidence="5">Glycosyltransferase</fullName>
        <ecNumber evidence="5">2.4.1.-</ecNumber>
    </recommendedName>
</protein>
<dbReference type="GO" id="GO:0008194">
    <property type="term" value="F:UDP-glycosyltransferase activity"/>
    <property type="evidence" value="ECO:0007669"/>
    <property type="project" value="InterPro"/>
</dbReference>
<evidence type="ECO:0000256" key="4">
    <source>
        <dbReference type="RuleBase" id="RU003718"/>
    </source>
</evidence>
<dbReference type="CDD" id="cd03784">
    <property type="entry name" value="GT1_Gtf-like"/>
    <property type="match status" value="1"/>
</dbReference>
<name>A0A2I0WHS8_9ASPA</name>
<dbReference type="PROSITE" id="PS00375">
    <property type="entry name" value="UDPGT"/>
    <property type="match status" value="1"/>
</dbReference>
<dbReference type="InterPro" id="IPR035595">
    <property type="entry name" value="UDP_glycos_trans_CS"/>
</dbReference>
<accession>A0A2I0WHS8</accession>
<reference evidence="6 7" key="2">
    <citation type="journal article" date="2017" name="Nature">
        <title>The Apostasia genome and the evolution of orchids.</title>
        <authorList>
            <person name="Zhang G.Q."/>
            <person name="Liu K.W."/>
            <person name="Li Z."/>
            <person name="Lohaus R."/>
            <person name="Hsiao Y.Y."/>
            <person name="Niu S.C."/>
            <person name="Wang J.Y."/>
            <person name="Lin Y.C."/>
            <person name="Xu Q."/>
            <person name="Chen L.J."/>
            <person name="Yoshida K."/>
            <person name="Fujiwara S."/>
            <person name="Wang Z.W."/>
            <person name="Zhang Y.Q."/>
            <person name="Mitsuda N."/>
            <person name="Wang M."/>
            <person name="Liu G.H."/>
            <person name="Pecoraro L."/>
            <person name="Huang H.X."/>
            <person name="Xiao X.J."/>
            <person name="Lin M."/>
            <person name="Wu X.Y."/>
            <person name="Wu W.L."/>
            <person name="Chen Y.Y."/>
            <person name="Chang S.B."/>
            <person name="Sakamoto S."/>
            <person name="Ohme-Takagi M."/>
            <person name="Yagi M."/>
            <person name="Zeng S.J."/>
            <person name="Shen C.Y."/>
            <person name="Yeh C.M."/>
            <person name="Luo Y.B."/>
            <person name="Tsai W.C."/>
            <person name="Van de Peer Y."/>
            <person name="Liu Z.J."/>
        </authorList>
    </citation>
    <scope>NUCLEOTIDE SEQUENCE [LARGE SCALE GENOMIC DNA]</scope>
    <source>
        <tissue evidence="6">The whole plant</tissue>
    </source>
</reference>
<dbReference type="EC" id="2.4.1.-" evidence="5"/>